<dbReference type="NCBIfam" id="NF047838">
    <property type="entry name" value="SCO4402_fam"/>
    <property type="match status" value="1"/>
</dbReference>
<protein>
    <submittedName>
        <fullName evidence="1">Uncharacterized protein</fullName>
    </submittedName>
</protein>
<accession>A0ABP8YEU5</accession>
<dbReference type="EMBL" id="BAABHM010000043">
    <property type="protein sequence ID" value="GAA4726261.1"/>
    <property type="molecule type" value="Genomic_DNA"/>
</dbReference>
<dbReference type="InterPro" id="IPR029083">
    <property type="entry name" value="Imm32"/>
</dbReference>
<evidence type="ECO:0000313" key="2">
    <source>
        <dbReference type="Proteomes" id="UP001500843"/>
    </source>
</evidence>
<proteinExistence type="predicted"/>
<reference evidence="2" key="1">
    <citation type="journal article" date="2019" name="Int. J. Syst. Evol. Microbiol.">
        <title>The Global Catalogue of Microorganisms (GCM) 10K type strain sequencing project: providing services to taxonomists for standard genome sequencing and annotation.</title>
        <authorList>
            <consortium name="The Broad Institute Genomics Platform"/>
            <consortium name="The Broad Institute Genome Sequencing Center for Infectious Disease"/>
            <person name="Wu L."/>
            <person name="Ma J."/>
        </authorList>
    </citation>
    <scope>NUCLEOTIDE SEQUENCE [LARGE SCALE GENOMIC DNA]</scope>
    <source>
        <strain evidence="2">JCM 17975</strain>
    </source>
</reference>
<dbReference type="InterPro" id="IPR057705">
    <property type="entry name" value="DUF7945"/>
</dbReference>
<dbReference type="Pfam" id="PF25656">
    <property type="entry name" value="DUF7945"/>
    <property type="match status" value="1"/>
</dbReference>
<dbReference type="Proteomes" id="UP001500843">
    <property type="component" value="Unassembled WGS sequence"/>
</dbReference>
<comment type="caution">
    <text evidence="1">The sequence shown here is derived from an EMBL/GenBank/DDBJ whole genome shotgun (WGS) entry which is preliminary data.</text>
</comment>
<evidence type="ECO:0000313" key="1">
    <source>
        <dbReference type="EMBL" id="GAA4726261.1"/>
    </source>
</evidence>
<keyword evidence="2" id="KW-1185">Reference proteome</keyword>
<dbReference type="Pfam" id="PF15566">
    <property type="entry name" value="Imm32"/>
    <property type="match status" value="1"/>
</dbReference>
<gene>
    <name evidence="1" type="ORF">GCM10023198_59240</name>
</gene>
<sequence length="246" mass="26967">MIHVRRHTESGEMEIGADPEGLAALAAAVANAPTTIEVEAPERIWPYDEALTSVRVESSKSLVLIDHDESAAAMRITGSQESRKVLTENLVSFAREGKPGEHWHVEWFPDHFYLAEGGAPVVVAFSKIQYPEMRAQVITSLRSLSDPEHQRTRWGKVSDDEAYYGDLDLNVHVLYDDTTVLPDPVESVGSIITTDEVDVLEKLNSVLEPIVDELGDEPDAAYLAHPGWSAVVSAAADAVQVLERNG</sequence>
<name>A0ABP8YEU5_9MICO</name>
<organism evidence="1 2">
    <name type="scientific">Promicromonospora umidemergens</name>
    <dbReference type="NCBI Taxonomy" id="629679"/>
    <lineage>
        <taxon>Bacteria</taxon>
        <taxon>Bacillati</taxon>
        <taxon>Actinomycetota</taxon>
        <taxon>Actinomycetes</taxon>
        <taxon>Micrococcales</taxon>
        <taxon>Promicromonosporaceae</taxon>
        <taxon>Promicromonospora</taxon>
    </lineage>
</organism>